<keyword evidence="1" id="KW-1133">Transmembrane helix</keyword>
<evidence type="ECO:0000256" key="1">
    <source>
        <dbReference type="SAM" id="Phobius"/>
    </source>
</evidence>
<dbReference type="GO" id="GO:0016020">
    <property type="term" value="C:membrane"/>
    <property type="evidence" value="ECO:0007669"/>
    <property type="project" value="InterPro"/>
</dbReference>
<feature type="transmembrane region" description="Helical" evidence="1">
    <location>
        <begin position="41"/>
        <end position="58"/>
    </location>
</feature>
<dbReference type="RefSeq" id="XP_012656095.1">
    <property type="nucleotide sequence ID" value="XM_012800641.1"/>
</dbReference>
<dbReference type="Pfam" id="PF03083">
    <property type="entry name" value="MtN3_slv"/>
    <property type="match status" value="1"/>
</dbReference>
<keyword evidence="3" id="KW-1185">Reference proteome</keyword>
<accession>W7X1B3</accession>
<feature type="transmembrane region" description="Helical" evidence="1">
    <location>
        <begin position="93"/>
        <end position="110"/>
    </location>
</feature>
<gene>
    <name evidence="2" type="ORF">TTHERM_001123949</name>
</gene>
<sequence length="188" mass="22503">MFIYQNVEQIADIYATINCFNPVPAFYECIKSKNYNAIPPNYYIMTTAMNFSWVIYGLKTQNEVLSTVSLKYSLLFAAFALLSIYFTKQYKKIITLVAVFAIEYVILNMLEQQYLGISCTIVQFISDSFQFEPIVTYHTQYFKVIQIFFYLFKDSGNQKQQFKLYQYQVIDYQWYIKYFMDYDRTQSQ</sequence>
<dbReference type="AlphaFoldDB" id="W7X1B3"/>
<dbReference type="InParanoid" id="W7X1B3"/>
<dbReference type="GeneID" id="24441760"/>
<name>W7X1B3_TETTS</name>
<dbReference type="Proteomes" id="UP000009168">
    <property type="component" value="Unassembled WGS sequence"/>
</dbReference>
<keyword evidence="1" id="KW-0812">Transmembrane</keyword>
<protein>
    <submittedName>
        <fullName evidence="2">Sugar efflux transporter for intercellular exchange protein</fullName>
    </submittedName>
</protein>
<dbReference type="InterPro" id="IPR004316">
    <property type="entry name" value="SWEET_rpt"/>
</dbReference>
<organism evidence="2 3">
    <name type="scientific">Tetrahymena thermophila (strain SB210)</name>
    <dbReference type="NCBI Taxonomy" id="312017"/>
    <lineage>
        <taxon>Eukaryota</taxon>
        <taxon>Sar</taxon>
        <taxon>Alveolata</taxon>
        <taxon>Ciliophora</taxon>
        <taxon>Intramacronucleata</taxon>
        <taxon>Oligohymenophorea</taxon>
        <taxon>Hymenostomatida</taxon>
        <taxon>Tetrahymenina</taxon>
        <taxon>Tetrahymenidae</taxon>
        <taxon>Tetrahymena</taxon>
    </lineage>
</organism>
<dbReference type="EMBL" id="GG662311">
    <property type="protein sequence ID" value="EWS71362.1"/>
    <property type="molecule type" value="Genomic_DNA"/>
</dbReference>
<dbReference type="Gene3D" id="1.20.1280.290">
    <property type="match status" value="1"/>
</dbReference>
<dbReference type="KEGG" id="tet:TTHERM_001123949"/>
<evidence type="ECO:0000313" key="3">
    <source>
        <dbReference type="Proteomes" id="UP000009168"/>
    </source>
</evidence>
<proteinExistence type="predicted"/>
<keyword evidence="1" id="KW-0472">Membrane</keyword>
<evidence type="ECO:0000313" key="2">
    <source>
        <dbReference type="EMBL" id="EWS71362.1"/>
    </source>
</evidence>
<reference evidence="3" key="1">
    <citation type="journal article" date="2006" name="PLoS Biol.">
        <title>Macronuclear genome sequence of the ciliate Tetrahymena thermophila, a model eukaryote.</title>
        <authorList>
            <person name="Eisen J.A."/>
            <person name="Coyne R.S."/>
            <person name="Wu M."/>
            <person name="Wu D."/>
            <person name="Thiagarajan M."/>
            <person name="Wortman J.R."/>
            <person name="Badger J.H."/>
            <person name="Ren Q."/>
            <person name="Amedeo P."/>
            <person name="Jones K.M."/>
            <person name="Tallon L.J."/>
            <person name="Delcher A.L."/>
            <person name="Salzberg S.L."/>
            <person name="Silva J.C."/>
            <person name="Haas B.J."/>
            <person name="Majoros W.H."/>
            <person name="Farzad M."/>
            <person name="Carlton J.M."/>
            <person name="Smith R.K. Jr."/>
            <person name="Garg J."/>
            <person name="Pearlman R.E."/>
            <person name="Karrer K.M."/>
            <person name="Sun L."/>
            <person name="Manning G."/>
            <person name="Elde N.C."/>
            <person name="Turkewitz A.P."/>
            <person name="Asai D.J."/>
            <person name="Wilkes D.E."/>
            <person name="Wang Y."/>
            <person name="Cai H."/>
            <person name="Collins K."/>
            <person name="Stewart B.A."/>
            <person name="Lee S.R."/>
            <person name="Wilamowska K."/>
            <person name="Weinberg Z."/>
            <person name="Ruzzo W.L."/>
            <person name="Wloga D."/>
            <person name="Gaertig J."/>
            <person name="Frankel J."/>
            <person name="Tsao C.-C."/>
            <person name="Gorovsky M.A."/>
            <person name="Keeling P.J."/>
            <person name="Waller R.F."/>
            <person name="Patron N.J."/>
            <person name="Cherry J.M."/>
            <person name="Stover N.A."/>
            <person name="Krieger C.J."/>
            <person name="del Toro C."/>
            <person name="Ryder H.F."/>
            <person name="Williamson S.C."/>
            <person name="Barbeau R.A."/>
            <person name="Hamilton E.P."/>
            <person name="Orias E."/>
        </authorList>
    </citation>
    <scope>NUCLEOTIDE SEQUENCE [LARGE SCALE GENOMIC DNA]</scope>
    <source>
        <strain evidence="3">SB210</strain>
    </source>
</reference>
<feature type="transmembrane region" description="Helical" evidence="1">
    <location>
        <begin position="64"/>
        <end position="86"/>
    </location>
</feature>